<evidence type="ECO:0000313" key="2">
    <source>
        <dbReference type="Proteomes" id="UP001163603"/>
    </source>
</evidence>
<evidence type="ECO:0000313" key="1">
    <source>
        <dbReference type="EMBL" id="KAJ0027938.1"/>
    </source>
</evidence>
<dbReference type="Proteomes" id="UP001163603">
    <property type="component" value="Chromosome 9"/>
</dbReference>
<accession>A0ACC0Y0L4</accession>
<gene>
    <name evidence="1" type="ORF">Pint_36001</name>
</gene>
<proteinExistence type="predicted"/>
<comment type="caution">
    <text evidence="1">The sequence shown here is derived from an EMBL/GenBank/DDBJ whole genome shotgun (WGS) entry which is preliminary data.</text>
</comment>
<keyword evidence="2" id="KW-1185">Reference proteome</keyword>
<organism evidence="1 2">
    <name type="scientific">Pistacia integerrima</name>
    <dbReference type="NCBI Taxonomy" id="434235"/>
    <lineage>
        <taxon>Eukaryota</taxon>
        <taxon>Viridiplantae</taxon>
        <taxon>Streptophyta</taxon>
        <taxon>Embryophyta</taxon>
        <taxon>Tracheophyta</taxon>
        <taxon>Spermatophyta</taxon>
        <taxon>Magnoliopsida</taxon>
        <taxon>eudicotyledons</taxon>
        <taxon>Gunneridae</taxon>
        <taxon>Pentapetalae</taxon>
        <taxon>rosids</taxon>
        <taxon>malvids</taxon>
        <taxon>Sapindales</taxon>
        <taxon>Anacardiaceae</taxon>
        <taxon>Pistacia</taxon>
    </lineage>
</organism>
<reference evidence="2" key="1">
    <citation type="journal article" date="2023" name="G3 (Bethesda)">
        <title>Genome assembly and association tests identify interacting loci associated with vigor, precocity, and sex in interspecific pistachio rootstocks.</title>
        <authorList>
            <person name="Palmer W."/>
            <person name="Jacygrad E."/>
            <person name="Sagayaradj S."/>
            <person name="Cavanaugh K."/>
            <person name="Han R."/>
            <person name="Bertier L."/>
            <person name="Beede B."/>
            <person name="Kafkas S."/>
            <person name="Golino D."/>
            <person name="Preece J."/>
            <person name="Michelmore R."/>
        </authorList>
    </citation>
    <scope>NUCLEOTIDE SEQUENCE [LARGE SCALE GENOMIC DNA]</scope>
</reference>
<name>A0ACC0Y0L4_9ROSI</name>
<sequence length="147" mass="16652">MKRIMKYLSGTKNYGLFCKEYLAVLEGYCDANCNTLSGDSFSTTGYAFVLGGGAIYWKSKKQTIIVNSIMEAELIALASASEKANWLKDLLFDIPFFDKIVSYVLIHCDSTATIGRLRNHFYNDKSRTIRRKHSITRSYLSNGIIHI</sequence>
<dbReference type="EMBL" id="CM047744">
    <property type="protein sequence ID" value="KAJ0027938.1"/>
    <property type="molecule type" value="Genomic_DNA"/>
</dbReference>
<protein>
    <submittedName>
        <fullName evidence="1">Uncharacterized protein</fullName>
    </submittedName>
</protein>